<feature type="domain" description="EamA" evidence="7">
    <location>
        <begin position="134"/>
        <end position="270"/>
    </location>
</feature>
<sequence>MALLLVTLVWGATFPVLKIATAQLSGVEVSALRFMLAAVCMAPFALRLPRHTWRDGGLLGALVLVSYVAQAFGLEYISSNRSAFLTSLNVLMVPLLGMAFGARPTLVMLLAAALACAGIGLMSWDGGANLLADAATVFGALAYALYVIVLSQRAARHQPRQLAAAQIVWMAGLACVWMLLDAWGTDKLQTLPSRLNAEILWGLAYLGVVATAGMLFLQAWAQRAVAADKAALIYAMEPVFAALFAWMWLAEALTLRAALGGAMVVCAVVLSEWRPAPAEVAVQS</sequence>
<accession>A0A1P8KFT0</accession>
<dbReference type="PANTHER" id="PTHR42920:SF5">
    <property type="entry name" value="EAMA DOMAIN-CONTAINING PROTEIN"/>
    <property type="match status" value="1"/>
</dbReference>
<dbReference type="eggNOG" id="COG0697">
    <property type="taxonomic scope" value="Bacteria"/>
</dbReference>
<dbReference type="InterPro" id="IPR037185">
    <property type="entry name" value="EmrE-like"/>
</dbReference>
<evidence type="ECO:0000256" key="3">
    <source>
        <dbReference type="ARBA" id="ARBA00022692"/>
    </source>
</evidence>
<feature type="domain" description="EamA" evidence="7">
    <location>
        <begin position="2"/>
        <end position="123"/>
    </location>
</feature>
<evidence type="ECO:0000256" key="4">
    <source>
        <dbReference type="ARBA" id="ARBA00022989"/>
    </source>
</evidence>
<evidence type="ECO:0000256" key="1">
    <source>
        <dbReference type="ARBA" id="ARBA00004651"/>
    </source>
</evidence>
<dbReference type="KEGG" id="rsb:RS694_15090"/>
<evidence type="ECO:0000256" key="2">
    <source>
        <dbReference type="ARBA" id="ARBA00022475"/>
    </source>
</evidence>
<gene>
    <name evidence="8" type="ORF">RS694_15090</name>
</gene>
<feature type="transmembrane region" description="Helical" evidence="6">
    <location>
        <begin position="107"/>
        <end position="124"/>
    </location>
</feature>
<dbReference type="PANTHER" id="PTHR42920">
    <property type="entry name" value="OS03G0707200 PROTEIN-RELATED"/>
    <property type="match status" value="1"/>
</dbReference>
<dbReference type="Pfam" id="PF00892">
    <property type="entry name" value="EamA"/>
    <property type="match status" value="2"/>
</dbReference>
<feature type="transmembrane region" description="Helical" evidence="6">
    <location>
        <begin position="162"/>
        <end position="180"/>
    </location>
</feature>
<feature type="transmembrane region" description="Helical" evidence="6">
    <location>
        <begin position="58"/>
        <end position="77"/>
    </location>
</feature>
<dbReference type="AlphaFoldDB" id="A0A1P8KFT0"/>
<evidence type="ECO:0000259" key="7">
    <source>
        <dbReference type="Pfam" id="PF00892"/>
    </source>
</evidence>
<feature type="transmembrane region" description="Helical" evidence="6">
    <location>
        <begin position="130"/>
        <end position="150"/>
    </location>
</feature>
<evidence type="ECO:0000313" key="8">
    <source>
        <dbReference type="EMBL" id="APW44900.1"/>
    </source>
</evidence>
<dbReference type="GO" id="GO:0005886">
    <property type="term" value="C:plasma membrane"/>
    <property type="evidence" value="ECO:0007669"/>
    <property type="project" value="UniProtKB-SubCell"/>
</dbReference>
<reference evidence="8 9" key="1">
    <citation type="submission" date="2017-01" db="EMBL/GenBank/DDBJ databases">
        <authorList>
            <person name="Mah S.A."/>
            <person name="Swanson W.J."/>
            <person name="Moy G.W."/>
            <person name="Vacquier V.D."/>
        </authorList>
    </citation>
    <scope>NUCLEOTIDE SEQUENCE [LARGE SCALE GENOMIC DNA]</scope>
    <source>
        <strain evidence="8 9">DSM 22694</strain>
    </source>
</reference>
<keyword evidence="2" id="KW-1003">Cell membrane</keyword>
<comment type="subcellular location">
    <subcellularLocation>
        <location evidence="1">Cell membrane</location>
        <topology evidence="1">Multi-pass membrane protein</topology>
    </subcellularLocation>
</comment>
<dbReference type="EMBL" id="CP019239">
    <property type="protein sequence ID" value="APW44900.1"/>
    <property type="molecule type" value="Genomic_DNA"/>
</dbReference>
<organism evidence="8 9">
    <name type="scientific">Rhodoferax saidenbachensis</name>
    <dbReference type="NCBI Taxonomy" id="1484693"/>
    <lineage>
        <taxon>Bacteria</taxon>
        <taxon>Pseudomonadati</taxon>
        <taxon>Pseudomonadota</taxon>
        <taxon>Betaproteobacteria</taxon>
        <taxon>Burkholderiales</taxon>
        <taxon>Comamonadaceae</taxon>
        <taxon>Rhodoferax</taxon>
    </lineage>
</organism>
<evidence type="ECO:0000313" key="9">
    <source>
        <dbReference type="Proteomes" id="UP000186110"/>
    </source>
</evidence>
<keyword evidence="4 6" id="KW-1133">Transmembrane helix</keyword>
<protein>
    <recommendedName>
        <fullName evidence="7">EamA domain-containing protein</fullName>
    </recommendedName>
</protein>
<dbReference type="Proteomes" id="UP000186110">
    <property type="component" value="Chromosome"/>
</dbReference>
<evidence type="ECO:0000256" key="5">
    <source>
        <dbReference type="ARBA" id="ARBA00023136"/>
    </source>
</evidence>
<evidence type="ECO:0000256" key="6">
    <source>
        <dbReference type="SAM" id="Phobius"/>
    </source>
</evidence>
<dbReference type="InterPro" id="IPR000620">
    <property type="entry name" value="EamA_dom"/>
</dbReference>
<keyword evidence="3 6" id="KW-0812">Transmembrane</keyword>
<keyword evidence="5 6" id="KW-0472">Membrane</keyword>
<proteinExistence type="predicted"/>
<name>A0A1P8KFT0_9BURK</name>
<keyword evidence="9" id="KW-1185">Reference proteome</keyword>
<dbReference type="STRING" id="1484693.RS694_15090"/>
<feature type="transmembrane region" description="Helical" evidence="6">
    <location>
        <begin position="231"/>
        <end position="249"/>
    </location>
</feature>
<feature type="transmembrane region" description="Helical" evidence="6">
    <location>
        <begin position="200"/>
        <end position="219"/>
    </location>
</feature>
<dbReference type="InterPro" id="IPR051258">
    <property type="entry name" value="Diverse_Substrate_Transporter"/>
</dbReference>
<dbReference type="SUPFAM" id="SSF103481">
    <property type="entry name" value="Multidrug resistance efflux transporter EmrE"/>
    <property type="match status" value="2"/>
</dbReference>